<dbReference type="InterPro" id="IPR001138">
    <property type="entry name" value="Zn2Cys6_DnaBD"/>
</dbReference>
<evidence type="ECO:0000256" key="2">
    <source>
        <dbReference type="ARBA" id="ARBA00023015"/>
    </source>
</evidence>
<keyword evidence="1" id="KW-0479">Metal-binding</keyword>
<dbReference type="InterPro" id="IPR013700">
    <property type="entry name" value="AflR"/>
</dbReference>
<feature type="domain" description="Zn(2)-C6 fungal-type" evidence="7">
    <location>
        <begin position="50"/>
        <end position="80"/>
    </location>
</feature>
<keyword evidence="2" id="KW-0805">Transcription regulation</keyword>
<sequence>MHPVPPSALSPSATSPTHVPVAGADATTAADSAMVVNTTTSGPTPKLRDSCLSCSSSKVRCPRERPACSRCVKRKVQCQYAISRRAGRKHDVSQDMNNASRSNGMGIMTTANVQSMAEMPPMYPQMPMMANNTLNGIPDFLTALRSYSFDSLATMAIPLDQEFAPTLGIPEREAGTTPPAERAPALPRSLSVDVNQMHDISSFDLEEPPPTDIVLHDIMNFSSNTDHDSLSTLSFTPSALMQDITSQDHTSNHQRSMSLDSTTPELRNATESDAGKPKGNDDDCCLVRLGTIIQRLFSHNVVAAPHSGDDADIRPEDAFILGRNKEAIAIIQEVLSCSCSDDIHLLGMLAQIMAKVLGWYAIVARRTSLILPPAGTKASSQADSGISIGSSASSSGSPSRVTSGVTMSLTTERARWRNEEVASKDLGRTAAQLVLSQLYPIRHLITDLSTKLEARAAAQRIDMSIDLQGGTVDDRPFVPFSDVMLDQLAAELKDRLRILSVGTVRSLRNN</sequence>
<accession>A0A084B412</accession>
<evidence type="ECO:0000256" key="5">
    <source>
        <dbReference type="ARBA" id="ARBA00023242"/>
    </source>
</evidence>
<proteinExistence type="predicted"/>
<dbReference type="Proteomes" id="UP000028045">
    <property type="component" value="Unassembled WGS sequence"/>
</dbReference>
<dbReference type="Gene3D" id="4.10.240.10">
    <property type="entry name" value="Zn(2)-C6 fungal-type DNA-binding domain"/>
    <property type="match status" value="1"/>
</dbReference>
<dbReference type="SUPFAM" id="SSF57701">
    <property type="entry name" value="Zn2/Cys6 DNA-binding domain"/>
    <property type="match status" value="1"/>
</dbReference>
<dbReference type="HOGENOM" id="CLU_031656_1_0_1"/>
<dbReference type="CDD" id="cd00067">
    <property type="entry name" value="GAL4"/>
    <property type="match status" value="1"/>
</dbReference>
<evidence type="ECO:0000256" key="1">
    <source>
        <dbReference type="ARBA" id="ARBA00022723"/>
    </source>
</evidence>
<reference evidence="8 9" key="1">
    <citation type="journal article" date="2014" name="BMC Genomics">
        <title>Comparative genome sequencing reveals chemotype-specific gene clusters in the toxigenic black mold Stachybotrys.</title>
        <authorList>
            <person name="Semeiks J."/>
            <person name="Borek D."/>
            <person name="Otwinowski Z."/>
            <person name="Grishin N.V."/>
        </authorList>
    </citation>
    <scope>NUCLEOTIDE SEQUENCE [LARGE SCALE GENOMIC DNA]</scope>
    <source>
        <strain evidence="9">CBS 109288 / IBT 7711</strain>
    </source>
</reference>
<evidence type="ECO:0000256" key="4">
    <source>
        <dbReference type="ARBA" id="ARBA00023163"/>
    </source>
</evidence>
<organism evidence="8 9">
    <name type="scientific">Stachybotrys chartarum (strain CBS 109288 / IBT 7711)</name>
    <name type="common">Toxic black mold</name>
    <name type="synonym">Stilbospora chartarum</name>
    <dbReference type="NCBI Taxonomy" id="1280523"/>
    <lineage>
        <taxon>Eukaryota</taxon>
        <taxon>Fungi</taxon>
        <taxon>Dikarya</taxon>
        <taxon>Ascomycota</taxon>
        <taxon>Pezizomycotina</taxon>
        <taxon>Sordariomycetes</taxon>
        <taxon>Hypocreomycetidae</taxon>
        <taxon>Hypocreales</taxon>
        <taxon>Stachybotryaceae</taxon>
        <taxon>Stachybotrys</taxon>
    </lineage>
</organism>
<dbReference type="GO" id="GO:0008270">
    <property type="term" value="F:zinc ion binding"/>
    <property type="evidence" value="ECO:0007669"/>
    <property type="project" value="InterPro"/>
</dbReference>
<dbReference type="PRINTS" id="PR00755">
    <property type="entry name" value="AFLATOXINBRP"/>
</dbReference>
<dbReference type="GO" id="GO:0000981">
    <property type="term" value="F:DNA-binding transcription factor activity, RNA polymerase II-specific"/>
    <property type="evidence" value="ECO:0007669"/>
    <property type="project" value="InterPro"/>
</dbReference>
<protein>
    <recommendedName>
        <fullName evidence="7">Zn(2)-C6 fungal-type domain-containing protein</fullName>
    </recommendedName>
</protein>
<dbReference type="GO" id="GO:0045122">
    <property type="term" value="P:aflatoxin biosynthetic process"/>
    <property type="evidence" value="ECO:0007669"/>
    <property type="project" value="InterPro"/>
</dbReference>
<dbReference type="EMBL" id="KL648097">
    <property type="protein sequence ID" value="KEY72291.1"/>
    <property type="molecule type" value="Genomic_DNA"/>
</dbReference>
<dbReference type="PROSITE" id="PS00463">
    <property type="entry name" value="ZN2_CY6_FUNGAL_1"/>
    <property type="match status" value="1"/>
</dbReference>
<keyword evidence="4" id="KW-0804">Transcription</keyword>
<keyword evidence="9" id="KW-1185">Reference proteome</keyword>
<dbReference type="OrthoDB" id="2943660at2759"/>
<evidence type="ECO:0000256" key="6">
    <source>
        <dbReference type="SAM" id="MobiDB-lite"/>
    </source>
</evidence>
<dbReference type="GO" id="GO:0003677">
    <property type="term" value="F:DNA binding"/>
    <property type="evidence" value="ECO:0007669"/>
    <property type="project" value="UniProtKB-KW"/>
</dbReference>
<feature type="compositionally biased region" description="Polar residues" evidence="6">
    <location>
        <begin position="246"/>
        <end position="267"/>
    </location>
</feature>
<feature type="compositionally biased region" description="Low complexity" evidence="6">
    <location>
        <begin position="9"/>
        <end position="20"/>
    </location>
</feature>
<dbReference type="PANTHER" id="PTHR31069:SF31">
    <property type="entry name" value="MONODICTYPHENONE CLUSTER TRANSCRIPTION FACTOR-RELATED"/>
    <property type="match status" value="1"/>
</dbReference>
<evidence type="ECO:0000256" key="3">
    <source>
        <dbReference type="ARBA" id="ARBA00023125"/>
    </source>
</evidence>
<feature type="region of interest" description="Disordered" evidence="6">
    <location>
        <begin position="1"/>
        <end position="20"/>
    </location>
</feature>
<evidence type="ECO:0000313" key="9">
    <source>
        <dbReference type="Proteomes" id="UP000028045"/>
    </source>
</evidence>
<gene>
    <name evidence="8" type="ORF">S7711_00289</name>
</gene>
<feature type="compositionally biased region" description="Basic and acidic residues" evidence="6">
    <location>
        <begin position="268"/>
        <end position="280"/>
    </location>
</feature>
<keyword evidence="3" id="KW-0238">DNA-binding</keyword>
<evidence type="ECO:0000313" key="8">
    <source>
        <dbReference type="EMBL" id="KEY72291.1"/>
    </source>
</evidence>
<dbReference type="SMART" id="SM00066">
    <property type="entry name" value="GAL4"/>
    <property type="match status" value="1"/>
</dbReference>
<dbReference type="InterPro" id="IPR050675">
    <property type="entry name" value="OAF3"/>
</dbReference>
<dbReference type="GO" id="GO:0005634">
    <property type="term" value="C:nucleus"/>
    <property type="evidence" value="ECO:0007669"/>
    <property type="project" value="InterPro"/>
</dbReference>
<dbReference type="Pfam" id="PF00172">
    <property type="entry name" value="Zn_clus"/>
    <property type="match status" value="1"/>
</dbReference>
<dbReference type="AlphaFoldDB" id="A0A084B412"/>
<name>A0A084B412_STACB</name>
<dbReference type="InterPro" id="IPR036864">
    <property type="entry name" value="Zn2-C6_fun-type_DNA-bd_sf"/>
</dbReference>
<dbReference type="Pfam" id="PF08493">
    <property type="entry name" value="AflR"/>
    <property type="match status" value="1"/>
</dbReference>
<evidence type="ECO:0000259" key="7">
    <source>
        <dbReference type="PROSITE" id="PS50048"/>
    </source>
</evidence>
<dbReference type="PANTHER" id="PTHR31069">
    <property type="entry name" value="OLEATE-ACTIVATED TRANSCRIPTION FACTOR 1-RELATED"/>
    <property type="match status" value="1"/>
</dbReference>
<feature type="compositionally biased region" description="Low complexity" evidence="6">
    <location>
        <begin position="378"/>
        <end position="399"/>
    </location>
</feature>
<dbReference type="PROSITE" id="PS50048">
    <property type="entry name" value="ZN2_CY6_FUNGAL_2"/>
    <property type="match status" value="1"/>
</dbReference>
<keyword evidence="5" id="KW-0539">Nucleus</keyword>
<feature type="region of interest" description="Disordered" evidence="6">
    <location>
        <begin position="246"/>
        <end position="280"/>
    </location>
</feature>
<feature type="region of interest" description="Disordered" evidence="6">
    <location>
        <begin position="374"/>
        <end position="408"/>
    </location>
</feature>